<dbReference type="InterPro" id="IPR007501">
    <property type="entry name" value="DUF531"/>
</dbReference>
<dbReference type="RefSeq" id="WP_230739643.1">
    <property type="nucleotide sequence ID" value="NZ_PGCK01000001.1"/>
</dbReference>
<protein>
    <submittedName>
        <fullName evidence="1">DUF531 domain-containing protein</fullName>
    </submittedName>
</protein>
<organism evidence="1 2">
    <name type="scientific">Methanooceanicella nereidis</name>
    <dbReference type="NCBI Taxonomy" id="2052831"/>
    <lineage>
        <taxon>Archaea</taxon>
        <taxon>Methanobacteriati</taxon>
        <taxon>Methanobacteriota</taxon>
        <taxon>Stenosarchaea group</taxon>
        <taxon>Methanomicrobia</taxon>
        <taxon>Methanocellales</taxon>
        <taxon>Methanocellaceae</taxon>
        <taxon>Methanooceanicella</taxon>
    </lineage>
</organism>
<dbReference type="Pfam" id="PF04407">
    <property type="entry name" value="DUF531"/>
    <property type="match status" value="1"/>
</dbReference>
<dbReference type="Proteomes" id="UP001320159">
    <property type="component" value="Unassembled WGS sequence"/>
</dbReference>
<dbReference type="EMBL" id="PGCK01000001">
    <property type="protein sequence ID" value="MCD1293604.1"/>
    <property type="molecule type" value="Genomic_DNA"/>
</dbReference>
<accession>A0AAP2RAJ2</accession>
<proteinExistence type="predicted"/>
<keyword evidence="2" id="KW-1185">Reference proteome</keyword>
<sequence>MLTLGLYNTYDKIKVLDIHYRGIARGAPIAYAFGFNLALVGFPYDFEKQELVDFVKDNTTIGESGAYLQKLQDEKRLYVFDIPKKGFPAQFGSLVVTSSHPDRKKAVSSDEIADMMIKNRSLFILIGLGRKGLPKEYFEMAPYHLDITDGKAISLETCTAIGAVTSRLYTIAEYKKKAMRTGNQYYSDHSDRK</sequence>
<evidence type="ECO:0000313" key="2">
    <source>
        <dbReference type="Proteomes" id="UP001320159"/>
    </source>
</evidence>
<dbReference type="PIRSF" id="PIRSF006006">
    <property type="entry name" value="UCP006006"/>
    <property type="match status" value="1"/>
</dbReference>
<name>A0AAP2RAJ2_9EURY</name>
<dbReference type="AlphaFoldDB" id="A0AAP2RAJ2"/>
<evidence type="ECO:0000313" key="1">
    <source>
        <dbReference type="EMBL" id="MCD1293604.1"/>
    </source>
</evidence>
<gene>
    <name evidence="1" type="ORF">CUJ83_01150</name>
</gene>
<reference evidence="1 2" key="1">
    <citation type="submission" date="2017-11" db="EMBL/GenBank/DDBJ databases">
        <title>Isolation and Characterization of Family Methanocellaceae Species from Potential Methane Hydrate Area Offshore Southwestern Taiwan.</title>
        <authorList>
            <person name="Zhang W.-L."/>
            <person name="Chen W.-C."/>
            <person name="Lai M.-C."/>
            <person name="Chen S.-C."/>
        </authorList>
    </citation>
    <scope>NUCLEOTIDE SEQUENCE [LARGE SCALE GENOMIC DNA]</scope>
    <source>
        <strain evidence="1 2">CWC-04</strain>
    </source>
</reference>
<comment type="caution">
    <text evidence="1">The sequence shown here is derived from an EMBL/GenBank/DDBJ whole genome shotgun (WGS) entry which is preliminary data.</text>
</comment>